<comment type="subcellular location">
    <subcellularLocation>
        <location evidence="1">Endoplasmic reticulum membrane</location>
        <topology evidence="1">Peripheral membrane protein</topology>
    </subcellularLocation>
</comment>
<evidence type="ECO:0000256" key="2">
    <source>
        <dbReference type="ARBA" id="ARBA00007732"/>
    </source>
</evidence>
<feature type="compositionally biased region" description="Pro residues" evidence="7">
    <location>
        <begin position="171"/>
        <end position="183"/>
    </location>
</feature>
<sequence length="602" mass="66812">MGTGMGINSGFIMVLLLLLWTLGIPLGSWLGLFIYTAAQTRSFWFVLVFCFPPSCDFRLPEDCVYDRGRYEVKSSSELYLESSRDPPKKQTHSDIPLKSTYPVGVQQKSKSKSKSKERRERKANVALRPSRDPGAPFCAPSNRRRSAASLRRRASSWPESSGSSSSTTASPRPPRLPFLPPSASPSETASFSPSHLHPLSSSEAEDSAAPCSRFSRGYRIPRPSFEAHRPALSSVDRSSRSLPRSRDSSWIPPAILRPPSVRLANPVNYVPRATPIALPHPFQISDDNLPLEAHRDAYPLLSIPEQRRSRLTPSPNSLVVEHSQGELESGRSSIALPRGRRSGAFDHRGLSQEMSEPTVRNDSREASSLRPPDRALLGLDSAGPRGPYDDERPRHVQSQTSLRSQSQIASIPSNNIIPPASGEPEVAEELAWGPAHPCFPHINSHVPIGSDEFMTTRLIRIRRDWMVKGDLAPTFSNLYPEILDPLLPEQEFRKVIATVNDELIKAFDPFSFRNWLDGALGLLTGWLWEDIGAPAIKGHLRRVEDWIEKWNREVGAKDGVHIWSLRRTAYMSLDIQIPDPKVGIIHSEGGTSIPGTRPSSGV</sequence>
<feature type="compositionally biased region" description="Basic and acidic residues" evidence="7">
    <location>
        <begin position="359"/>
        <end position="373"/>
    </location>
</feature>
<dbReference type="PANTHER" id="PTHR13254:SF0">
    <property type="entry name" value="GOLGIN SUBFAMILY A MEMBER 7_ERF4 DOMAIN-CONTAINING PROTEIN"/>
    <property type="match status" value="1"/>
</dbReference>
<gene>
    <name evidence="10" type="ORF">P170DRAFT_1677</name>
</gene>
<evidence type="ECO:0000313" key="10">
    <source>
        <dbReference type="EMBL" id="PLB53660.1"/>
    </source>
</evidence>
<proteinExistence type="inferred from homology"/>
<evidence type="ECO:0000256" key="3">
    <source>
        <dbReference type="ARBA" id="ARBA00011396"/>
    </source>
</evidence>
<accession>A0A2I2GLB3</accession>
<dbReference type="Proteomes" id="UP000234275">
    <property type="component" value="Unassembled WGS sequence"/>
</dbReference>
<evidence type="ECO:0000256" key="6">
    <source>
        <dbReference type="ARBA" id="ARBA00023136"/>
    </source>
</evidence>
<protein>
    <recommendedName>
        <fullName evidence="4">Ras modification protein ERF4</fullName>
    </recommendedName>
</protein>
<evidence type="ECO:0000256" key="7">
    <source>
        <dbReference type="SAM" id="MobiDB-lite"/>
    </source>
</evidence>
<feature type="region of interest" description="Disordered" evidence="7">
    <location>
        <begin position="229"/>
        <end position="255"/>
    </location>
</feature>
<feature type="compositionally biased region" description="Low complexity" evidence="7">
    <location>
        <begin position="404"/>
        <end position="420"/>
    </location>
</feature>
<dbReference type="PANTHER" id="PTHR13254">
    <property type="entry name" value="GOLGI AUTOANTIGEN, GOLGIN SUBFAMILY A, 7"/>
    <property type="match status" value="1"/>
</dbReference>
<evidence type="ECO:0000256" key="4">
    <source>
        <dbReference type="ARBA" id="ARBA00018463"/>
    </source>
</evidence>
<dbReference type="InterPro" id="IPR051371">
    <property type="entry name" value="Ras_palmitoyltransferase"/>
</dbReference>
<evidence type="ECO:0000313" key="11">
    <source>
        <dbReference type="Proteomes" id="UP000234275"/>
    </source>
</evidence>
<dbReference type="GO" id="GO:0006612">
    <property type="term" value="P:protein targeting to membrane"/>
    <property type="evidence" value="ECO:0007669"/>
    <property type="project" value="TreeGrafter"/>
</dbReference>
<feature type="transmembrane region" description="Helical" evidence="8">
    <location>
        <begin position="12"/>
        <end position="35"/>
    </location>
</feature>
<dbReference type="GO" id="GO:0005789">
    <property type="term" value="C:endoplasmic reticulum membrane"/>
    <property type="evidence" value="ECO:0007669"/>
    <property type="project" value="UniProtKB-SubCell"/>
</dbReference>
<evidence type="ECO:0000259" key="9">
    <source>
        <dbReference type="Pfam" id="PF10256"/>
    </source>
</evidence>
<dbReference type="RefSeq" id="XP_024708962.1">
    <property type="nucleotide sequence ID" value="XM_024842609.1"/>
</dbReference>
<keyword evidence="5" id="KW-0256">Endoplasmic reticulum</keyword>
<feature type="region of interest" description="Disordered" evidence="7">
    <location>
        <begin position="78"/>
        <end position="210"/>
    </location>
</feature>
<dbReference type="GeneID" id="36550307"/>
<dbReference type="InterPro" id="IPR019383">
    <property type="entry name" value="Golgin_A_7/ERF4"/>
</dbReference>
<dbReference type="EMBL" id="MSFO01000001">
    <property type="protein sequence ID" value="PLB53660.1"/>
    <property type="molecule type" value="Genomic_DNA"/>
</dbReference>
<dbReference type="Pfam" id="PF10256">
    <property type="entry name" value="Erf4"/>
    <property type="match status" value="1"/>
</dbReference>
<dbReference type="VEuPathDB" id="FungiDB:P170DRAFT_1677"/>
<keyword evidence="8" id="KW-1133">Transmembrane helix</keyword>
<comment type="subunit">
    <text evidence="3">Interacts with ERF2.</text>
</comment>
<evidence type="ECO:0000256" key="8">
    <source>
        <dbReference type="SAM" id="Phobius"/>
    </source>
</evidence>
<feature type="region of interest" description="Disordered" evidence="7">
    <location>
        <begin position="304"/>
        <end position="425"/>
    </location>
</feature>
<evidence type="ECO:0000256" key="1">
    <source>
        <dbReference type="ARBA" id="ARBA00004406"/>
    </source>
</evidence>
<reference evidence="10 11" key="1">
    <citation type="submission" date="2016-12" db="EMBL/GenBank/DDBJ databases">
        <title>The genomes of Aspergillus section Nigri reveals drivers in fungal speciation.</title>
        <authorList>
            <consortium name="DOE Joint Genome Institute"/>
            <person name="Vesth T.C."/>
            <person name="Nybo J."/>
            <person name="Theobald S."/>
            <person name="Brandl J."/>
            <person name="Frisvad J.C."/>
            <person name="Nielsen K.F."/>
            <person name="Lyhne E.K."/>
            <person name="Kogle M.E."/>
            <person name="Kuo A."/>
            <person name="Riley R."/>
            <person name="Clum A."/>
            <person name="Nolan M."/>
            <person name="Lipzen A."/>
            <person name="Salamov A."/>
            <person name="Henrissat B."/>
            <person name="Wiebenga A."/>
            <person name="De Vries R.P."/>
            <person name="Grigoriev I.V."/>
            <person name="Mortensen U.H."/>
            <person name="Andersen M.R."/>
            <person name="Baker S.E."/>
        </authorList>
    </citation>
    <scope>NUCLEOTIDE SEQUENCE [LARGE SCALE GENOMIC DNA]</scope>
    <source>
        <strain evidence="10 11">IBT 23096</strain>
    </source>
</reference>
<feature type="compositionally biased region" description="Low complexity" evidence="7">
    <location>
        <begin position="232"/>
        <end position="242"/>
    </location>
</feature>
<evidence type="ECO:0000256" key="5">
    <source>
        <dbReference type="ARBA" id="ARBA00022824"/>
    </source>
</evidence>
<dbReference type="GO" id="GO:0031211">
    <property type="term" value="C:endoplasmic reticulum palmitoyltransferase complex"/>
    <property type="evidence" value="ECO:0007669"/>
    <property type="project" value="TreeGrafter"/>
</dbReference>
<keyword evidence="8" id="KW-0812">Transmembrane</keyword>
<organism evidence="10 11">
    <name type="scientific">Aspergillus steynii IBT 23096</name>
    <dbReference type="NCBI Taxonomy" id="1392250"/>
    <lineage>
        <taxon>Eukaryota</taxon>
        <taxon>Fungi</taxon>
        <taxon>Dikarya</taxon>
        <taxon>Ascomycota</taxon>
        <taxon>Pezizomycotina</taxon>
        <taxon>Eurotiomycetes</taxon>
        <taxon>Eurotiomycetidae</taxon>
        <taxon>Eurotiales</taxon>
        <taxon>Aspergillaceae</taxon>
        <taxon>Aspergillus</taxon>
        <taxon>Aspergillus subgen. Circumdati</taxon>
    </lineage>
</organism>
<dbReference type="OrthoDB" id="5377273at2759"/>
<comment type="caution">
    <text evidence="10">The sequence shown here is derived from an EMBL/GenBank/DDBJ whole genome shotgun (WGS) entry which is preliminary data.</text>
</comment>
<feature type="compositionally biased region" description="Basic residues" evidence="7">
    <location>
        <begin position="142"/>
        <end position="154"/>
    </location>
</feature>
<comment type="similarity">
    <text evidence="2">Belongs to the ERF4 family.</text>
</comment>
<dbReference type="AlphaFoldDB" id="A0A2I2GLB3"/>
<dbReference type="STRING" id="1392250.A0A2I2GLB3"/>
<feature type="compositionally biased region" description="Low complexity" evidence="7">
    <location>
        <begin position="155"/>
        <end position="170"/>
    </location>
</feature>
<keyword evidence="6 8" id="KW-0472">Membrane</keyword>
<name>A0A2I2GLB3_9EURO</name>
<feature type="compositionally biased region" description="Low complexity" evidence="7">
    <location>
        <begin position="184"/>
        <end position="202"/>
    </location>
</feature>
<feature type="domain" description="Golgin subfamily A member 7/ERF4" evidence="9">
    <location>
        <begin position="459"/>
        <end position="574"/>
    </location>
</feature>
<keyword evidence="11" id="KW-1185">Reference proteome</keyword>
<feature type="compositionally biased region" description="Basic and acidic residues" evidence="7">
    <location>
        <begin position="82"/>
        <end position="92"/>
    </location>
</feature>